<proteinExistence type="predicted"/>
<reference evidence="3" key="1">
    <citation type="journal article" date="2014" name="Nat. Commun.">
        <title>The rainbow trout genome provides novel insights into evolution after whole-genome duplication in vertebrates.</title>
        <authorList>
            <person name="Berthelot C."/>
            <person name="Brunet F."/>
            <person name="Chalopin D."/>
            <person name="Juanchich A."/>
            <person name="Bernard M."/>
            <person name="Noel B."/>
            <person name="Bento P."/>
            <person name="Da Silva C."/>
            <person name="Labadie K."/>
            <person name="Alberti A."/>
            <person name="Aury J.M."/>
            <person name="Louis A."/>
            <person name="Dehais P."/>
            <person name="Bardou P."/>
            <person name="Montfort J."/>
            <person name="Klopp C."/>
            <person name="Cabau C."/>
            <person name="Gaspin C."/>
            <person name="Thorgaard G.H."/>
            <person name="Boussaha M."/>
            <person name="Quillet E."/>
            <person name="Guyomard R."/>
            <person name="Galiana D."/>
            <person name="Bobe J."/>
            <person name="Volff J.N."/>
            <person name="Genet C."/>
            <person name="Wincker P."/>
            <person name="Jaillon O."/>
            <person name="Roest Crollius H."/>
            <person name="Guiguen Y."/>
        </authorList>
    </citation>
    <scope>NUCLEOTIDE SEQUENCE [LARGE SCALE GENOMIC DNA]</scope>
</reference>
<feature type="region of interest" description="Disordered" evidence="1">
    <location>
        <begin position="1"/>
        <end position="35"/>
    </location>
</feature>
<dbReference type="AlphaFoldDB" id="A0A060Y917"/>
<evidence type="ECO:0000256" key="1">
    <source>
        <dbReference type="SAM" id="MobiDB-lite"/>
    </source>
</evidence>
<feature type="transmembrane region" description="Helical" evidence="2">
    <location>
        <begin position="68"/>
        <end position="94"/>
    </location>
</feature>
<feature type="compositionally biased region" description="Low complexity" evidence="1">
    <location>
        <begin position="1"/>
        <end position="10"/>
    </location>
</feature>
<protein>
    <submittedName>
        <fullName evidence="3">Uncharacterized protein</fullName>
    </submittedName>
</protein>
<dbReference type="Proteomes" id="UP000193380">
    <property type="component" value="Unassembled WGS sequence"/>
</dbReference>
<keyword evidence="2" id="KW-0812">Transmembrane</keyword>
<name>A0A060Y917_ONCMY</name>
<evidence type="ECO:0000313" key="4">
    <source>
        <dbReference type="Proteomes" id="UP000193380"/>
    </source>
</evidence>
<keyword evidence="2" id="KW-1133">Transmembrane helix</keyword>
<dbReference type="STRING" id="8022.A0A060Y917"/>
<dbReference type="PaxDb" id="8022-A0A060Y917"/>
<evidence type="ECO:0000256" key="2">
    <source>
        <dbReference type="SAM" id="Phobius"/>
    </source>
</evidence>
<dbReference type="EMBL" id="FR908629">
    <property type="protein sequence ID" value="CDQ88443.1"/>
    <property type="molecule type" value="Genomic_DNA"/>
</dbReference>
<evidence type="ECO:0000313" key="3">
    <source>
        <dbReference type="EMBL" id="CDQ88443.1"/>
    </source>
</evidence>
<reference evidence="3" key="2">
    <citation type="submission" date="2014-03" db="EMBL/GenBank/DDBJ databases">
        <authorList>
            <person name="Genoscope - CEA"/>
        </authorList>
    </citation>
    <scope>NUCLEOTIDE SEQUENCE</scope>
</reference>
<accession>A0A060Y917</accession>
<gene>
    <name evidence="3" type="ORF">GSONMT00001218001</name>
</gene>
<sequence>MSLPSSPLLPRQSYMMPSRSSKRSPGPIRKPKYVESPRVPGDAIISELRKVADSKTESSHNGECTVFVFLWGLLGFGCDSFTVLFVVCTGYTWYTPFNKTCRFHLDKKQHH</sequence>
<organism evidence="3 4">
    <name type="scientific">Oncorhynchus mykiss</name>
    <name type="common">Rainbow trout</name>
    <name type="synonym">Salmo gairdneri</name>
    <dbReference type="NCBI Taxonomy" id="8022"/>
    <lineage>
        <taxon>Eukaryota</taxon>
        <taxon>Metazoa</taxon>
        <taxon>Chordata</taxon>
        <taxon>Craniata</taxon>
        <taxon>Vertebrata</taxon>
        <taxon>Euteleostomi</taxon>
        <taxon>Actinopterygii</taxon>
        <taxon>Neopterygii</taxon>
        <taxon>Teleostei</taxon>
        <taxon>Protacanthopterygii</taxon>
        <taxon>Salmoniformes</taxon>
        <taxon>Salmonidae</taxon>
        <taxon>Salmoninae</taxon>
        <taxon>Oncorhynchus</taxon>
    </lineage>
</organism>
<keyword evidence="2" id="KW-0472">Membrane</keyword>